<dbReference type="Proteomes" id="UP000295135">
    <property type="component" value="Unassembled WGS sequence"/>
</dbReference>
<accession>A0A4R3JZR8</accession>
<dbReference type="Gene3D" id="3.40.1740.10">
    <property type="entry name" value="VC0467-like"/>
    <property type="match status" value="1"/>
</dbReference>
<reference evidence="3 4" key="1">
    <citation type="submission" date="2019-03" db="EMBL/GenBank/DDBJ databases">
        <title>Genomic Encyclopedia of Type Strains, Phase IV (KMG-IV): sequencing the most valuable type-strain genomes for metagenomic binning, comparative biology and taxonomic classification.</title>
        <authorList>
            <person name="Goeker M."/>
        </authorList>
    </citation>
    <scope>NUCLEOTIDE SEQUENCE [LARGE SCALE GENOMIC DNA]</scope>
    <source>
        <strain evidence="3 4">DSM 103923</strain>
    </source>
</reference>
<comment type="similarity">
    <text evidence="1 2">Belongs to the UPF0301 (AlgH) family.</text>
</comment>
<organism evidence="3 4">
    <name type="scientific">Sulfuritortus calidifontis</name>
    <dbReference type="NCBI Taxonomy" id="1914471"/>
    <lineage>
        <taxon>Bacteria</taxon>
        <taxon>Pseudomonadati</taxon>
        <taxon>Pseudomonadota</taxon>
        <taxon>Betaproteobacteria</taxon>
        <taxon>Nitrosomonadales</taxon>
        <taxon>Thiobacillaceae</taxon>
        <taxon>Sulfuritortus</taxon>
    </lineage>
</organism>
<protein>
    <recommendedName>
        <fullName evidence="2">UPF0301 protein EDC61_102140</fullName>
    </recommendedName>
</protein>
<name>A0A4R3JZR8_9PROT</name>
<evidence type="ECO:0000313" key="4">
    <source>
        <dbReference type="Proteomes" id="UP000295135"/>
    </source>
</evidence>
<dbReference type="InterPro" id="IPR003774">
    <property type="entry name" value="AlgH-like"/>
</dbReference>
<evidence type="ECO:0000256" key="2">
    <source>
        <dbReference type="HAMAP-Rule" id="MF_00758"/>
    </source>
</evidence>
<keyword evidence="4" id="KW-1185">Reference proteome</keyword>
<dbReference type="RefSeq" id="WP_126463965.1">
    <property type="nucleotide sequence ID" value="NZ_AP018721.1"/>
</dbReference>
<dbReference type="PANTHER" id="PTHR30327">
    <property type="entry name" value="UNCHARACTERIZED PROTEIN YQGE"/>
    <property type="match status" value="1"/>
</dbReference>
<dbReference type="EMBL" id="SLZY01000002">
    <property type="protein sequence ID" value="TCS73370.1"/>
    <property type="molecule type" value="Genomic_DNA"/>
</dbReference>
<dbReference type="HAMAP" id="MF_00758">
    <property type="entry name" value="UPF0301"/>
    <property type="match status" value="1"/>
</dbReference>
<dbReference type="PANTHER" id="PTHR30327:SF1">
    <property type="entry name" value="UPF0301 PROTEIN YQGE"/>
    <property type="match status" value="1"/>
</dbReference>
<gene>
    <name evidence="3" type="ORF">EDC61_102140</name>
</gene>
<dbReference type="Pfam" id="PF02622">
    <property type="entry name" value="DUF179"/>
    <property type="match status" value="1"/>
</dbReference>
<evidence type="ECO:0000256" key="1">
    <source>
        <dbReference type="ARBA" id="ARBA00009600"/>
    </source>
</evidence>
<comment type="caution">
    <text evidence="3">The sequence shown here is derived from an EMBL/GenBank/DDBJ whole genome shotgun (WGS) entry which is preliminary data.</text>
</comment>
<dbReference type="SUPFAM" id="SSF143456">
    <property type="entry name" value="VC0467-like"/>
    <property type="match status" value="1"/>
</dbReference>
<dbReference type="OrthoDB" id="9807486at2"/>
<dbReference type="GO" id="GO:0005829">
    <property type="term" value="C:cytosol"/>
    <property type="evidence" value="ECO:0007669"/>
    <property type="project" value="TreeGrafter"/>
</dbReference>
<sequence length="186" mass="20045">MDNANFTDHFLIAMPNMTDPNFAGTLTYICDHGEQGALGVVVNRPIDLSLAKLFAQIGLDLDDAEIKDDPVYYGGPVQTERGFVLHRPIGEWGSTLTVGDRVGLTTSKDILEATARHEGPGEILVTLGYAGWAPGQLEEEIKQNAWLTVPADPEVIFGLPPEARLPAAMHILGIDLSMLSEEAGHA</sequence>
<evidence type="ECO:0000313" key="3">
    <source>
        <dbReference type="EMBL" id="TCS73370.1"/>
    </source>
</evidence>
<proteinExistence type="inferred from homology"/>
<dbReference type="AlphaFoldDB" id="A0A4R3JZR8"/>
<dbReference type="NCBIfam" id="NF001266">
    <property type="entry name" value="PRK00228.1-1"/>
    <property type="match status" value="1"/>
</dbReference>